<comment type="caution">
    <text evidence="1">The sequence shown here is derived from an EMBL/GenBank/DDBJ whole genome shotgun (WGS) entry which is preliminary data.</text>
</comment>
<feature type="non-terminal residue" evidence="1">
    <location>
        <position position="30"/>
    </location>
</feature>
<dbReference type="EMBL" id="CAJNOQ010041126">
    <property type="protein sequence ID" value="CAF1622548.1"/>
    <property type="molecule type" value="Genomic_DNA"/>
</dbReference>
<dbReference type="EMBL" id="CAJOBC010108389">
    <property type="protein sequence ID" value="CAF4513917.1"/>
    <property type="molecule type" value="Genomic_DNA"/>
</dbReference>
<evidence type="ECO:0000313" key="3">
    <source>
        <dbReference type="Proteomes" id="UP000663829"/>
    </source>
</evidence>
<keyword evidence="3" id="KW-1185">Reference proteome</keyword>
<reference evidence="1" key="1">
    <citation type="submission" date="2021-02" db="EMBL/GenBank/DDBJ databases">
        <authorList>
            <person name="Nowell W R."/>
        </authorList>
    </citation>
    <scope>NUCLEOTIDE SEQUENCE</scope>
</reference>
<dbReference type="Proteomes" id="UP000681722">
    <property type="component" value="Unassembled WGS sequence"/>
</dbReference>
<proteinExistence type="predicted"/>
<sequence length="30" mass="3418">MSLATSIEKLFKLQPTALSYEMDSSWLLIT</sequence>
<evidence type="ECO:0000313" key="1">
    <source>
        <dbReference type="EMBL" id="CAF1622548.1"/>
    </source>
</evidence>
<gene>
    <name evidence="1" type="ORF">GPM918_LOCUS43825</name>
    <name evidence="2" type="ORF">SRO942_LOCUS45446</name>
</gene>
<evidence type="ECO:0000313" key="2">
    <source>
        <dbReference type="EMBL" id="CAF4513917.1"/>
    </source>
</evidence>
<protein>
    <submittedName>
        <fullName evidence="1">Uncharacterized protein</fullName>
    </submittedName>
</protein>
<accession>A0A816CGR6</accession>
<organism evidence="1 3">
    <name type="scientific">Didymodactylos carnosus</name>
    <dbReference type="NCBI Taxonomy" id="1234261"/>
    <lineage>
        <taxon>Eukaryota</taxon>
        <taxon>Metazoa</taxon>
        <taxon>Spiralia</taxon>
        <taxon>Gnathifera</taxon>
        <taxon>Rotifera</taxon>
        <taxon>Eurotatoria</taxon>
        <taxon>Bdelloidea</taxon>
        <taxon>Philodinida</taxon>
        <taxon>Philodinidae</taxon>
        <taxon>Didymodactylos</taxon>
    </lineage>
</organism>
<dbReference type="AlphaFoldDB" id="A0A816CGR6"/>
<name>A0A816CGR6_9BILA</name>
<dbReference type="Proteomes" id="UP000663829">
    <property type="component" value="Unassembled WGS sequence"/>
</dbReference>